<dbReference type="InterPro" id="IPR000504">
    <property type="entry name" value="RRM_dom"/>
</dbReference>
<protein>
    <submittedName>
        <fullName evidence="4">RNP-1 like RNA-binding protein</fullName>
    </submittedName>
</protein>
<dbReference type="Gene3D" id="3.30.70.330">
    <property type="match status" value="1"/>
</dbReference>
<dbReference type="EMBL" id="CP002961">
    <property type="protein sequence ID" value="AFK03781.1"/>
    <property type="molecule type" value="Genomic_DNA"/>
</dbReference>
<dbReference type="CDD" id="cd21608">
    <property type="entry name" value="RRM2_NsCP33_like"/>
    <property type="match status" value="1"/>
</dbReference>
<dbReference type="InterPro" id="IPR012677">
    <property type="entry name" value="Nucleotide-bd_a/b_plait_sf"/>
</dbReference>
<reference evidence="4 5" key="1">
    <citation type="submission" date="2011-07" db="EMBL/GenBank/DDBJ databases">
        <title>The complete genome of chromosome of Emticicia oligotrophica DSM 17448.</title>
        <authorList>
            <consortium name="US DOE Joint Genome Institute (JGI-PGF)"/>
            <person name="Lucas S."/>
            <person name="Han J."/>
            <person name="Lapidus A."/>
            <person name="Bruce D."/>
            <person name="Goodwin L."/>
            <person name="Pitluck S."/>
            <person name="Peters L."/>
            <person name="Kyrpides N."/>
            <person name="Mavromatis K."/>
            <person name="Ivanova N."/>
            <person name="Ovchinnikova G."/>
            <person name="Teshima H."/>
            <person name="Detter J.C."/>
            <person name="Tapia R."/>
            <person name="Han C."/>
            <person name="Land M."/>
            <person name="Hauser L."/>
            <person name="Markowitz V."/>
            <person name="Cheng J.-F."/>
            <person name="Hugenholtz P."/>
            <person name="Woyke T."/>
            <person name="Wu D."/>
            <person name="Tindall B."/>
            <person name="Pomrenke H."/>
            <person name="Brambilla E."/>
            <person name="Klenk H.-P."/>
            <person name="Eisen J.A."/>
        </authorList>
    </citation>
    <scope>NUCLEOTIDE SEQUENCE [LARGE SCALE GENOMIC DNA]</scope>
    <source>
        <strain evidence="4 5">DSM 17448</strain>
    </source>
</reference>
<dbReference type="InterPro" id="IPR052462">
    <property type="entry name" value="SLIRP/GR-RBP-like"/>
</dbReference>
<name>A0ABN4AND1_EMTOG</name>
<dbReference type="InterPro" id="IPR035979">
    <property type="entry name" value="RBD_domain_sf"/>
</dbReference>
<evidence type="ECO:0000313" key="4">
    <source>
        <dbReference type="EMBL" id="AFK03781.1"/>
    </source>
</evidence>
<dbReference type="RefSeq" id="WP_015029477.1">
    <property type="nucleotide sequence ID" value="NC_018748.1"/>
</dbReference>
<feature type="domain" description="RRM" evidence="3">
    <location>
        <begin position="1"/>
        <end position="79"/>
    </location>
</feature>
<feature type="compositionally biased region" description="Basic and acidic residues" evidence="2">
    <location>
        <begin position="94"/>
        <end position="109"/>
    </location>
</feature>
<dbReference type="PROSITE" id="PS50102">
    <property type="entry name" value="RRM"/>
    <property type="match status" value="1"/>
</dbReference>
<dbReference type="InterPro" id="IPR048289">
    <property type="entry name" value="RRM2_NsCP33-like"/>
</dbReference>
<proteinExistence type="predicted"/>
<dbReference type="Proteomes" id="UP000002875">
    <property type="component" value="Chromosome"/>
</dbReference>
<accession>A0ABN4AND1</accession>
<dbReference type="SMART" id="SM00360">
    <property type="entry name" value="RRM"/>
    <property type="match status" value="1"/>
</dbReference>
<keyword evidence="5" id="KW-1185">Reference proteome</keyword>
<sequence length="109" mass="11932">MNIFVGSLPFKIQESELKQYFEEYGEVSSVKIITDKFTGRSKGFAFVEMPDDAAAQKAINALNGSDIGGRSAVVNQAEEKRDNRGGGGGGYNRGGDRGGYNRDNNRNRY</sequence>
<keyword evidence="1" id="KW-0694">RNA-binding</keyword>
<dbReference type="SUPFAM" id="SSF54928">
    <property type="entry name" value="RNA-binding domain, RBD"/>
    <property type="match status" value="1"/>
</dbReference>
<dbReference type="Pfam" id="PF00076">
    <property type="entry name" value="RRM_1"/>
    <property type="match status" value="1"/>
</dbReference>
<evidence type="ECO:0000259" key="3">
    <source>
        <dbReference type="PROSITE" id="PS50102"/>
    </source>
</evidence>
<evidence type="ECO:0000256" key="1">
    <source>
        <dbReference type="ARBA" id="ARBA00022884"/>
    </source>
</evidence>
<dbReference type="PANTHER" id="PTHR48027">
    <property type="entry name" value="HETEROGENEOUS NUCLEAR RIBONUCLEOPROTEIN 87F-RELATED"/>
    <property type="match status" value="1"/>
</dbReference>
<gene>
    <name evidence="4" type="ordered locus">Emtol_2645</name>
</gene>
<feature type="region of interest" description="Disordered" evidence="2">
    <location>
        <begin position="66"/>
        <end position="109"/>
    </location>
</feature>
<evidence type="ECO:0000313" key="5">
    <source>
        <dbReference type="Proteomes" id="UP000002875"/>
    </source>
</evidence>
<evidence type="ECO:0000256" key="2">
    <source>
        <dbReference type="SAM" id="MobiDB-lite"/>
    </source>
</evidence>
<organism evidence="4 5">
    <name type="scientific">Emticicia oligotrophica (strain DSM 17448 / CIP 109782 / MTCC 6937 / GPTSA100-15)</name>
    <dbReference type="NCBI Taxonomy" id="929562"/>
    <lineage>
        <taxon>Bacteria</taxon>
        <taxon>Pseudomonadati</taxon>
        <taxon>Bacteroidota</taxon>
        <taxon>Cytophagia</taxon>
        <taxon>Cytophagales</taxon>
        <taxon>Leadbetterellaceae</taxon>
        <taxon>Emticicia</taxon>
    </lineage>
</organism>